<evidence type="ECO:0000256" key="6">
    <source>
        <dbReference type="ARBA" id="ARBA00022490"/>
    </source>
</evidence>
<dbReference type="InterPro" id="IPR002043">
    <property type="entry name" value="UDG_fam1"/>
</dbReference>
<accession>A0ABQ0E1S5</accession>
<dbReference type="SMART" id="SM00986">
    <property type="entry name" value="UDG"/>
    <property type="match status" value="1"/>
</dbReference>
<feature type="active site" description="Proton acceptor" evidence="10 11">
    <location>
        <position position="65"/>
    </location>
</feature>
<evidence type="ECO:0000313" key="14">
    <source>
        <dbReference type="EMBL" id="GAB1251674.1"/>
    </source>
</evidence>
<comment type="subcellular location">
    <subcellularLocation>
        <location evidence="10">Cytoplasm</location>
    </subcellularLocation>
</comment>
<evidence type="ECO:0000256" key="1">
    <source>
        <dbReference type="ARBA" id="ARBA00001400"/>
    </source>
</evidence>
<organism evidence="14 15">
    <name type="scientific">Porphyromonas miyakawae</name>
    <dbReference type="NCBI Taxonomy" id="3137470"/>
    <lineage>
        <taxon>Bacteria</taxon>
        <taxon>Pseudomonadati</taxon>
        <taxon>Bacteroidota</taxon>
        <taxon>Bacteroidia</taxon>
        <taxon>Bacteroidales</taxon>
        <taxon>Porphyromonadaceae</taxon>
        <taxon>Porphyromonas</taxon>
    </lineage>
</organism>
<keyword evidence="9 10" id="KW-0234">DNA repair</keyword>
<protein>
    <recommendedName>
        <fullName evidence="5 10">Uracil-DNA glycosylase</fullName>
        <shortName evidence="10">UDG</shortName>
        <ecNumber evidence="4 10">3.2.2.27</ecNumber>
    </recommendedName>
</protein>
<evidence type="ECO:0000256" key="7">
    <source>
        <dbReference type="ARBA" id="ARBA00022763"/>
    </source>
</evidence>
<dbReference type="NCBIfam" id="NF003589">
    <property type="entry name" value="PRK05254.1-2"/>
    <property type="match status" value="1"/>
</dbReference>
<dbReference type="PANTHER" id="PTHR11264">
    <property type="entry name" value="URACIL-DNA GLYCOSYLASE"/>
    <property type="match status" value="1"/>
</dbReference>
<evidence type="ECO:0000256" key="4">
    <source>
        <dbReference type="ARBA" id="ARBA00012030"/>
    </source>
</evidence>
<keyword evidence="15" id="KW-1185">Reference proteome</keyword>
<keyword evidence="8 10" id="KW-0378">Hydrolase</keyword>
<evidence type="ECO:0000256" key="9">
    <source>
        <dbReference type="ARBA" id="ARBA00023204"/>
    </source>
</evidence>
<evidence type="ECO:0000259" key="13">
    <source>
        <dbReference type="SMART" id="SM00986"/>
    </source>
</evidence>
<evidence type="ECO:0000256" key="10">
    <source>
        <dbReference type="HAMAP-Rule" id="MF_00148"/>
    </source>
</evidence>
<sequence>MNVHINEEWKEHLCKEFDRFYFQELVSFVKHAYASEECYPPGRYIFRAFDETPFSRVKVVILGQDPYHTPGAAEGLAFSVPQDKPIPPSLRNILSEIEKDTGSPSIIVGGHLGPWAQQGVLLLNSTLTVAKGRAASHAGHGWETFTDAAIKSLATERSGLVFMLWGSYAQRKIGLIPEGRHLILCAPHPSPLSASRGFFGCKHFTQANQYLVAQGKEAICW</sequence>
<feature type="domain" description="Uracil-DNA glycosylase-like" evidence="13">
    <location>
        <begin position="50"/>
        <end position="211"/>
    </location>
</feature>
<keyword evidence="6 10" id="KW-0963">Cytoplasm</keyword>
<dbReference type="InterPro" id="IPR036895">
    <property type="entry name" value="Uracil-DNA_glycosylase-like_sf"/>
</dbReference>
<dbReference type="NCBIfam" id="NF003591">
    <property type="entry name" value="PRK05254.1-4"/>
    <property type="match status" value="1"/>
</dbReference>
<evidence type="ECO:0000256" key="3">
    <source>
        <dbReference type="ARBA" id="ARBA00008184"/>
    </source>
</evidence>
<evidence type="ECO:0000256" key="11">
    <source>
        <dbReference type="PROSITE-ProRule" id="PRU10072"/>
    </source>
</evidence>
<evidence type="ECO:0000256" key="5">
    <source>
        <dbReference type="ARBA" id="ARBA00018429"/>
    </source>
</evidence>
<gene>
    <name evidence="10 14" type="primary">ung</name>
    <name evidence="14" type="ORF">Tsumi_07780</name>
</gene>
<reference evidence="14 15" key="1">
    <citation type="journal article" date="2025" name="Int. J. Syst. Evol. Microbiol.">
        <title>Desulfovibrio falkowii sp. nov., Porphyromonas miyakawae sp. nov., Mediterraneibacter flintii sp. nov. and Owariibacterium komagatae gen. nov., sp. nov., isolated from human faeces.</title>
        <authorList>
            <person name="Hamaguchi T."/>
            <person name="Ohara M."/>
            <person name="Hisatomi A."/>
            <person name="Sekiguchi K."/>
            <person name="Takeda J.I."/>
            <person name="Ueyama J."/>
            <person name="Ito M."/>
            <person name="Nishiwaki H."/>
            <person name="Ogi T."/>
            <person name="Hirayama M."/>
            <person name="Ohkuma M."/>
            <person name="Sakamoto M."/>
            <person name="Ohno K."/>
        </authorList>
    </citation>
    <scope>NUCLEOTIDE SEQUENCE [LARGE SCALE GENOMIC DNA]</scope>
    <source>
        <strain evidence="14 15">13CB11C</strain>
    </source>
</reference>
<comment type="catalytic activity">
    <reaction evidence="1 10 12">
        <text>Hydrolyzes single-stranded DNA or mismatched double-stranded DNA and polynucleotides, releasing free uracil.</text>
        <dbReference type="EC" id="3.2.2.27"/>
    </reaction>
</comment>
<dbReference type="PROSITE" id="PS00130">
    <property type="entry name" value="U_DNA_GLYCOSYLASE"/>
    <property type="match status" value="1"/>
</dbReference>
<evidence type="ECO:0000256" key="8">
    <source>
        <dbReference type="ARBA" id="ARBA00022801"/>
    </source>
</evidence>
<dbReference type="Gene3D" id="3.40.470.10">
    <property type="entry name" value="Uracil-DNA glycosylase-like domain"/>
    <property type="match status" value="1"/>
</dbReference>
<dbReference type="CDD" id="cd10027">
    <property type="entry name" value="UDG-F1-like"/>
    <property type="match status" value="1"/>
</dbReference>
<proteinExistence type="inferred from homology"/>
<dbReference type="EMBL" id="BAAFSF010000001">
    <property type="protein sequence ID" value="GAB1251674.1"/>
    <property type="molecule type" value="Genomic_DNA"/>
</dbReference>
<keyword evidence="7 10" id="KW-0227">DNA damage</keyword>
<dbReference type="Pfam" id="PF03167">
    <property type="entry name" value="UDG"/>
    <property type="match status" value="1"/>
</dbReference>
<dbReference type="Proteomes" id="UP001628220">
    <property type="component" value="Unassembled WGS sequence"/>
</dbReference>
<evidence type="ECO:0000313" key="15">
    <source>
        <dbReference type="Proteomes" id="UP001628220"/>
    </source>
</evidence>
<dbReference type="EC" id="3.2.2.27" evidence="4 10"/>
<comment type="function">
    <text evidence="2 10 12">Excises uracil residues from the DNA which can arise as a result of misincorporation of dUMP residues by DNA polymerase or due to deamination of cytosine.</text>
</comment>
<dbReference type="InterPro" id="IPR018085">
    <property type="entry name" value="Ura-DNA_Glyclase_AS"/>
</dbReference>
<name>A0ABQ0E1S5_9PORP</name>
<dbReference type="SMART" id="SM00987">
    <property type="entry name" value="UreE_C"/>
    <property type="match status" value="1"/>
</dbReference>
<dbReference type="PANTHER" id="PTHR11264:SF0">
    <property type="entry name" value="URACIL-DNA GLYCOSYLASE"/>
    <property type="match status" value="1"/>
</dbReference>
<comment type="caution">
    <text evidence="14">The sequence shown here is derived from an EMBL/GenBank/DDBJ whole genome shotgun (WGS) entry which is preliminary data.</text>
</comment>
<dbReference type="NCBIfam" id="TIGR00628">
    <property type="entry name" value="ung"/>
    <property type="match status" value="1"/>
</dbReference>
<dbReference type="NCBIfam" id="NF003592">
    <property type="entry name" value="PRK05254.1-5"/>
    <property type="match status" value="1"/>
</dbReference>
<dbReference type="HAMAP" id="MF_00148">
    <property type="entry name" value="UDG"/>
    <property type="match status" value="1"/>
</dbReference>
<dbReference type="NCBIfam" id="NF003588">
    <property type="entry name" value="PRK05254.1-1"/>
    <property type="match status" value="1"/>
</dbReference>
<comment type="similarity">
    <text evidence="3 10 12">Belongs to the uracil-DNA glycosylase (UDG) superfamily. UNG family.</text>
</comment>
<dbReference type="InterPro" id="IPR005122">
    <property type="entry name" value="Uracil-DNA_glycosylase-like"/>
</dbReference>
<evidence type="ECO:0000256" key="2">
    <source>
        <dbReference type="ARBA" id="ARBA00002631"/>
    </source>
</evidence>
<dbReference type="SUPFAM" id="SSF52141">
    <property type="entry name" value="Uracil-DNA glycosylase-like"/>
    <property type="match status" value="1"/>
</dbReference>
<evidence type="ECO:0000256" key="12">
    <source>
        <dbReference type="RuleBase" id="RU003780"/>
    </source>
</evidence>